<dbReference type="AlphaFoldDB" id="A0A8R1I801"/>
<reference evidence="2" key="2">
    <citation type="submission" date="2022-06" db="UniProtKB">
        <authorList>
            <consortium name="EnsemblMetazoa"/>
        </authorList>
    </citation>
    <scope>IDENTIFICATION</scope>
    <source>
        <strain evidence="2">DF5081</strain>
    </source>
</reference>
<evidence type="ECO:0000313" key="2">
    <source>
        <dbReference type="EnsemblMetazoa" id="CJA22373a.1"/>
    </source>
</evidence>
<dbReference type="Proteomes" id="UP000005237">
    <property type="component" value="Unassembled WGS sequence"/>
</dbReference>
<reference evidence="3" key="1">
    <citation type="submission" date="2010-08" db="EMBL/GenBank/DDBJ databases">
        <authorList>
            <consortium name="Caenorhabditis japonica Sequencing Consortium"/>
            <person name="Wilson R.K."/>
        </authorList>
    </citation>
    <scope>NUCLEOTIDE SEQUENCE [LARGE SCALE GENOMIC DNA]</scope>
    <source>
        <strain evidence="3">DF5081</strain>
    </source>
</reference>
<evidence type="ECO:0000256" key="1">
    <source>
        <dbReference type="SAM" id="MobiDB-lite"/>
    </source>
</evidence>
<feature type="region of interest" description="Disordered" evidence="1">
    <location>
        <begin position="91"/>
        <end position="114"/>
    </location>
</feature>
<keyword evidence="3" id="KW-1185">Reference proteome</keyword>
<evidence type="ECO:0000313" key="3">
    <source>
        <dbReference type="Proteomes" id="UP000005237"/>
    </source>
</evidence>
<proteinExistence type="predicted"/>
<organism evidence="2 3">
    <name type="scientific">Caenorhabditis japonica</name>
    <dbReference type="NCBI Taxonomy" id="281687"/>
    <lineage>
        <taxon>Eukaryota</taxon>
        <taxon>Metazoa</taxon>
        <taxon>Ecdysozoa</taxon>
        <taxon>Nematoda</taxon>
        <taxon>Chromadorea</taxon>
        <taxon>Rhabditida</taxon>
        <taxon>Rhabditina</taxon>
        <taxon>Rhabditomorpha</taxon>
        <taxon>Rhabditoidea</taxon>
        <taxon>Rhabditidae</taxon>
        <taxon>Peloderinae</taxon>
        <taxon>Caenorhabditis</taxon>
    </lineage>
</organism>
<protein>
    <submittedName>
        <fullName evidence="2">Uncharacterized protein</fullName>
    </submittedName>
</protein>
<sequence length="114" mass="11932">MHKSRITCDANLEVVVAVVAKKVRPPPRGHVDSFVDVFRVQGSVPSQLRCLLLLPLLHCQDGQEAVRPTAAEVAAPPPGDGLPQLLSVLAMDTSEGSGQPSGEARASQMGQGAN</sequence>
<accession>A0A8R1I801</accession>
<dbReference type="EnsemblMetazoa" id="CJA22373a.1">
    <property type="protein sequence ID" value="CJA22373a.1"/>
    <property type="gene ID" value="WBGene00177945"/>
</dbReference>
<name>A0A8R1I801_CAEJA</name>